<dbReference type="Proteomes" id="UP000032066">
    <property type="component" value="Unassembled WGS sequence"/>
</dbReference>
<gene>
    <name evidence="4" type="ORF">TR51_05190</name>
</gene>
<dbReference type="InterPro" id="IPR006976">
    <property type="entry name" value="VanZ-like"/>
</dbReference>
<dbReference type="EMBL" id="JXZB01000001">
    <property type="protein sequence ID" value="KIQ66842.1"/>
    <property type="molecule type" value="Genomic_DNA"/>
</dbReference>
<feature type="transmembrane region" description="Helical" evidence="2">
    <location>
        <begin position="108"/>
        <end position="126"/>
    </location>
</feature>
<keyword evidence="2" id="KW-0812">Transmembrane</keyword>
<dbReference type="AlphaFoldDB" id="A0A0D0Q2R5"/>
<keyword evidence="2" id="KW-0472">Membrane</keyword>
<dbReference type="OrthoDB" id="3869358at2"/>
<evidence type="ECO:0000256" key="2">
    <source>
        <dbReference type="SAM" id="Phobius"/>
    </source>
</evidence>
<feature type="transmembrane region" description="Helical" evidence="2">
    <location>
        <begin position="80"/>
        <end position="101"/>
    </location>
</feature>
<dbReference type="PATRIC" id="fig|2064.6.peg.1149"/>
<comment type="caution">
    <text evidence="4">The sequence shown here is derived from an EMBL/GenBank/DDBJ whole genome shotgun (WGS) entry which is preliminary data.</text>
</comment>
<organism evidence="4 5">
    <name type="scientific">Kitasatospora griseola</name>
    <name type="common">Streptomyces griseolosporeus</name>
    <dbReference type="NCBI Taxonomy" id="2064"/>
    <lineage>
        <taxon>Bacteria</taxon>
        <taxon>Bacillati</taxon>
        <taxon>Actinomycetota</taxon>
        <taxon>Actinomycetes</taxon>
        <taxon>Kitasatosporales</taxon>
        <taxon>Streptomycetaceae</taxon>
        <taxon>Kitasatospora</taxon>
    </lineage>
</organism>
<feature type="transmembrane region" description="Helical" evidence="2">
    <location>
        <begin position="40"/>
        <end position="60"/>
    </location>
</feature>
<feature type="transmembrane region" description="Helical" evidence="2">
    <location>
        <begin position="6"/>
        <end position="28"/>
    </location>
</feature>
<evidence type="ECO:0000313" key="4">
    <source>
        <dbReference type="EMBL" id="KIQ66842.1"/>
    </source>
</evidence>
<keyword evidence="2" id="KW-1133">Transmembrane helix</keyword>
<evidence type="ECO:0000259" key="3">
    <source>
        <dbReference type="Pfam" id="PF04892"/>
    </source>
</evidence>
<name>A0A0D0Q2R5_KITGR</name>
<dbReference type="STRING" id="2064.TR51_05190"/>
<feature type="transmembrane region" description="Helical" evidence="2">
    <location>
        <begin position="169"/>
        <end position="191"/>
    </location>
</feature>
<evidence type="ECO:0000256" key="1">
    <source>
        <dbReference type="SAM" id="MobiDB-lite"/>
    </source>
</evidence>
<dbReference type="RefSeq" id="WP_043908344.1">
    <property type="nucleotide sequence ID" value="NZ_JXZB01000001.1"/>
</dbReference>
<sequence>MIEASISAAPALFPAFIVLGVIFGFVALRLARRRQRPPAAAVLFGVALAGEMSTTLAPTLSGSWGKPMCSIGSGVWDVAVGQQGLMNIALYVPVAFFGVLALRRPLTVFAGCVALSAMTEICQTLLGTGRSCDATDLVDNALGALAGTVVAVTWLWIRRHKPLSGRKDLLHSLTTAGTGFAVVAAAVWLFVPLRSDLSDIVPVNTQDQQGVSDRIATQLFGPGARVTSFGLHPDPKASSQPVLTVVTDRGRFEAEWPSGRLLVSAAANNQVDPGSLTKDQVLKAGTDFAATWFSDLTPSAGPTLTPTGAEGAFTVSYRRYNSDNVLMPMRLDITVSTSGRIMASSARRDADPQLPRPTVTAETAKQRAVAAVPGSRADTTFILAKQINGQWRPCWAVNLVKQGETQASGTVEFVDAVTGQPVAHQG</sequence>
<evidence type="ECO:0000313" key="5">
    <source>
        <dbReference type="Proteomes" id="UP000032066"/>
    </source>
</evidence>
<proteinExistence type="predicted"/>
<feature type="region of interest" description="Disordered" evidence="1">
    <location>
        <begin position="344"/>
        <end position="366"/>
    </location>
</feature>
<feature type="transmembrane region" description="Helical" evidence="2">
    <location>
        <begin position="138"/>
        <end position="157"/>
    </location>
</feature>
<protein>
    <recommendedName>
        <fullName evidence="3">VanZ-like domain-containing protein</fullName>
    </recommendedName>
</protein>
<keyword evidence="5" id="KW-1185">Reference proteome</keyword>
<feature type="domain" description="VanZ-like" evidence="3">
    <location>
        <begin position="82"/>
        <end position="153"/>
    </location>
</feature>
<dbReference type="Pfam" id="PF04892">
    <property type="entry name" value="VanZ"/>
    <property type="match status" value="1"/>
</dbReference>
<reference evidence="4 5" key="1">
    <citation type="submission" date="2015-02" db="EMBL/GenBank/DDBJ databases">
        <title>Draft genome sequence of Kitasatospora griseola MF730-N6, a bafilomycin, terpentecin and satosporin producer.</title>
        <authorList>
            <person name="Arens J.C."/>
            <person name="Haltli B."/>
            <person name="Kerr R.G."/>
        </authorList>
    </citation>
    <scope>NUCLEOTIDE SEQUENCE [LARGE SCALE GENOMIC DNA]</scope>
    <source>
        <strain evidence="4 5">MF730-N6</strain>
    </source>
</reference>
<accession>A0A0D0Q2R5</accession>